<sequence length="355" mass="40487">MAKKKASKSFRNVKQNSNEFQSMDPLFGQNRAFALEGNLVNPEVKKYLQAVRIQALSTLGANPSERVSVISTRNGNKSLYDEEPLINQSLARFDKSCSAWLGWFREMKREIDGFESFPSQEITPQTLDLLLFYFKSFLQEAVSKDGISADENVTRVLELLQTHNVDVGSEDQVLEIDEEWACNLMSQLKTKRSNKIQNLNDLRHLIKTPAPLPQNFNSWHNFITKTQPTSVLLQRMKGEGEVLRLASYLIQWLGDISKNKNVEKVSQWTLFVLLYLEKHVPAQDVSILRDLGKKARQCKLKGLTSPSNSSNYYLQVPRGLLEPHIKIEPLTAIDLVLTVVAFEYGQRDLVDWTGI</sequence>
<dbReference type="OrthoDB" id="428895at2759"/>
<dbReference type="Pfam" id="PF04938">
    <property type="entry name" value="SIP1"/>
    <property type="match status" value="1"/>
</dbReference>
<dbReference type="InterPro" id="IPR023251">
    <property type="entry name" value="Brr1"/>
</dbReference>
<keyword evidence="2" id="KW-1185">Reference proteome</keyword>
<dbReference type="Proteomes" id="UP000191144">
    <property type="component" value="Chromosome F"/>
</dbReference>
<evidence type="ECO:0000313" key="1">
    <source>
        <dbReference type="EMBL" id="SCU93324.1"/>
    </source>
</evidence>
<dbReference type="GO" id="GO:0030532">
    <property type="term" value="C:small nuclear ribonucleoprotein complex"/>
    <property type="evidence" value="ECO:0007669"/>
    <property type="project" value="InterPro"/>
</dbReference>
<dbReference type="Gene3D" id="1.20.58.1070">
    <property type="match status" value="1"/>
</dbReference>
<name>A0A1G4JR84_9SACH</name>
<organism evidence="1 2">
    <name type="scientific">Lachancea meyersii CBS 8951</name>
    <dbReference type="NCBI Taxonomy" id="1266667"/>
    <lineage>
        <taxon>Eukaryota</taxon>
        <taxon>Fungi</taxon>
        <taxon>Dikarya</taxon>
        <taxon>Ascomycota</taxon>
        <taxon>Saccharomycotina</taxon>
        <taxon>Saccharomycetes</taxon>
        <taxon>Saccharomycetales</taxon>
        <taxon>Saccharomycetaceae</taxon>
        <taxon>Lachancea</taxon>
    </lineage>
</organism>
<evidence type="ECO:0000313" key="2">
    <source>
        <dbReference type="Proteomes" id="UP000191144"/>
    </source>
</evidence>
<dbReference type="GO" id="GO:0000387">
    <property type="term" value="P:spliceosomal snRNP assembly"/>
    <property type="evidence" value="ECO:0007669"/>
    <property type="project" value="InterPro"/>
</dbReference>
<dbReference type="AlphaFoldDB" id="A0A1G4JR84"/>
<dbReference type="PRINTS" id="PR02039">
    <property type="entry name" value="SPLICEFRBRR1"/>
</dbReference>
<gene>
    <name evidence="1" type="ORF">LAME_0F03400G</name>
</gene>
<accession>A0A1G4JR84</accession>
<dbReference type="EMBL" id="LT598477">
    <property type="protein sequence ID" value="SCU93324.1"/>
    <property type="molecule type" value="Genomic_DNA"/>
</dbReference>
<protein>
    <submittedName>
        <fullName evidence="1">LAME_0F03400g1_1</fullName>
    </submittedName>
</protein>
<reference evidence="2" key="1">
    <citation type="submission" date="2016-03" db="EMBL/GenBank/DDBJ databases">
        <authorList>
            <person name="Devillers Hugo."/>
        </authorList>
    </citation>
    <scope>NUCLEOTIDE SEQUENCE [LARGE SCALE GENOMIC DNA]</scope>
</reference>
<dbReference type="InterPro" id="IPR035426">
    <property type="entry name" value="Gemin2/Brr1"/>
</dbReference>
<proteinExistence type="predicted"/>